<sequence length="163" mass="18685">MNAQKIFNLIFTGFIVLSFTLVCRANEKSYSSLEQSNLKKAIYCMEILESRNDLKPSQRINILRNECYSDNFVEHSPHISGGREGLFNLFLSRYKEYPKLSMSIKRSASEGELVWLHLHAKRTPDSLGAALIHIFRMKDGMIVEHWGAGQPVPETSKNNNTMF</sequence>
<dbReference type="STRING" id="1123010.SAMN02745724_03404"/>
<dbReference type="AlphaFoldDB" id="A0A1I1PDV9"/>
<dbReference type="InterPro" id="IPR032710">
    <property type="entry name" value="NTF2-like_dom_sf"/>
</dbReference>
<dbReference type="SUPFAM" id="SSF54427">
    <property type="entry name" value="NTF2-like"/>
    <property type="match status" value="1"/>
</dbReference>
<dbReference type="Gene3D" id="3.10.450.50">
    <property type="match status" value="1"/>
</dbReference>
<dbReference type="EMBL" id="FOLO01000031">
    <property type="protein sequence ID" value="SFD07876.1"/>
    <property type="molecule type" value="Genomic_DNA"/>
</dbReference>
<evidence type="ECO:0000313" key="3">
    <source>
        <dbReference type="Proteomes" id="UP000198862"/>
    </source>
</evidence>
<gene>
    <name evidence="2" type="ORF">SAMN02745724_03404</name>
</gene>
<protein>
    <submittedName>
        <fullName evidence="2">Predicted SnoaL-like aldol condensation-catalyzing enzyme</fullName>
    </submittedName>
</protein>
<dbReference type="RefSeq" id="WP_091987001.1">
    <property type="nucleotide sequence ID" value="NZ_FOLO01000031.1"/>
</dbReference>
<dbReference type="Pfam" id="PF12680">
    <property type="entry name" value="SnoaL_2"/>
    <property type="match status" value="1"/>
</dbReference>
<organism evidence="2 3">
    <name type="scientific">Pseudoalteromonas denitrificans DSM 6059</name>
    <dbReference type="NCBI Taxonomy" id="1123010"/>
    <lineage>
        <taxon>Bacteria</taxon>
        <taxon>Pseudomonadati</taxon>
        <taxon>Pseudomonadota</taxon>
        <taxon>Gammaproteobacteria</taxon>
        <taxon>Alteromonadales</taxon>
        <taxon>Pseudoalteromonadaceae</taxon>
        <taxon>Pseudoalteromonas</taxon>
    </lineage>
</organism>
<dbReference type="InterPro" id="IPR037401">
    <property type="entry name" value="SnoaL-like"/>
</dbReference>
<evidence type="ECO:0000313" key="2">
    <source>
        <dbReference type="EMBL" id="SFD07876.1"/>
    </source>
</evidence>
<keyword evidence="3" id="KW-1185">Reference proteome</keyword>
<feature type="domain" description="SnoaL-like" evidence="1">
    <location>
        <begin position="66"/>
        <end position="145"/>
    </location>
</feature>
<dbReference type="Proteomes" id="UP000198862">
    <property type="component" value="Unassembled WGS sequence"/>
</dbReference>
<accession>A0A1I1PDV9</accession>
<reference evidence="2 3" key="1">
    <citation type="submission" date="2016-10" db="EMBL/GenBank/DDBJ databases">
        <authorList>
            <person name="de Groot N.N."/>
        </authorList>
    </citation>
    <scope>NUCLEOTIDE SEQUENCE [LARGE SCALE GENOMIC DNA]</scope>
    <source>
        <strain evidence="2 3">DSM 6059</strain>
    </source>
</reference>
<evidence type="ECO:0000259" key="1">
    <source>
        <dbReference type="Pfam" id="PF12680"/>
    </source>
</evidence>
<proteinExistence type="predicted"/>
<dbReference type="OrthoDB" id="9812089at2"/>
<name>A0A1I1PDV9_9GAMM</name>